<proteinExistence type="predicted"/>
<organism evidence="1 2">
    <name type="scientific">Caerostris extrusa</name>
    <name type="common">Bark spider</name>
    <name type="synonym">Caerostris bankana</name>
    <dbReference type="NCBI Taxonomy" id="172846"/>
    <lineage>
        <taxon>Eukaryota</taxon>
        <taxon>Metazoa</taxon>
        <taxon>Ecdysozoa</taxon>
        <taxon>Arthropoda</taxon>
        <taxon>Chelicerata</taxon>
        <taxon>Arachnida</taxon>
        <taxon>Araneae</taxon>
        <taxon>Araneomorphae</taxon>
        <taxon>Entelegynae</taxon>
        <taxon>Araneoidea</taxon>
        <taxon>Araneidae</taxon>
        <taxon>Caerostris</taxon>
    </lineage>
</organism>
<reference evidence="1 2" key="1">
    <citation type="submission" date="2021-06" db="EMBL/GenBank/DDBJ databases">
        <title>Caerostris extrusa draft genome.</title>
        <authorList>
            <person name="Kono N."/>
            <person name="Arakawa K."/>
        </authorList>
    </citation>
    <scope>NUCLEOTIDE SEQUENCE [LARGE SCALE GENOMIC DNA]</scope>
</reference>
<comment type="caution">
    <text evidence="1">The sequence shown here is derived from an EMBL/GenBank/DDBJ whole genome shotgun (WGS) entry which is preliminary data.</text>
</comment>
<accession>A0AAV4WTI3</accession>
<name>A0AAV4WTI3_CAEEX</name>
<sequence>MPSNAILIALSKIQQQLNVRVLRRKATCRIQTGAPDANLFLDTKRTRMYTKEKSPTTQAISFFSSIESEAGQFNPKKNRGKTMSLEQFQIDSNRKRKLSVLFYLYRSKPPTHFSD</sequence>
<evidence type="ECO:0000313" key="1">
    <source>
        <dbReference type="EMBL" id="GIY85817.1"/>
    </source>
</evidence>
<dbReference type="Proteomes" id="UP001054945">
    <property type="component" value="Unassembled WGS sequence"/>
</dbReference>
<protein>
    <submittedName>
        <fullName evidence="1">Uncharacterized protein</fullName>
    </submittedName>
</protein>
<dbReference type="AlphaFoldDB" id="A0AAV4WTI3"/>
<keyword evidence="2" id="KW-1185">Reference proteome</keyword>
<evidence type="ECO:0000313" key="2">
    <source>
        <dbReference type="Proteomes" id="UP001054945"/>
    </source>
</evidence>
<dbReference type="EMBL" id="BPLR01016699">
    <property type="protein sequence ID" value="GIY85817.1"/>
    <property type="molecule type" value="Genomic_DNA"/>
</dbReference>
<gene>
    <name evidence="1" type="ORF">CEXT_432801</name>
</gene>